<protein>
    <submittedName>
        <fullName evidence="1">Uncharacterized protein</fullName>
    </submittedName>
</protein>
<sequence>MSSMDNIQPEHIYVLDKTRDWPAGIFWSGWTGDETLLEIMTQPGEVHESYDPDYLYRDPLIFRLFSAKERLALRKRAGAINPDKISLKGKNYSTISSAKDIKRFYVITREPVFTSDGHYAFMYFETFDNDNEPFISPDEGPPYDSGLFGMTTIIFKKQPDQSWKKIKLINQLL</sequence>
<dbReference type="OrthoDB" id="1492702at2"/>
<organism evidence="1 2">
    <name type="scientific">Dyadobacter frigoris</name>
    <dbReference type="NCBI Taxonomy" id="2576211"/>
    <lineage>
        <taxon>Bacteria</taxon>
        <taxon>Pseudomonadati</taxon>
        <taxon>Bacteroidota</taxon>
        <taxon>Cytophagia</taxon>
        <taxon>Cytophagales</taxon>
        <taxon>Spirosomataceae</taxon>
        <taxon>Dyadobacter</taxon>
    </lineage>
</organism>
<dbReference type="Proteomes" id="UP000304900">
    <property type="component" value="Unassembled WGS sequence"/>
</dbReference>
<proteinExistence type="predicted"/>
<evidence type="ECO:0000313" key="1">
    <source>
        <dbReference type="EMBL" id="TKT92525.1"/>
    </source>
</evidence>
<keyword evidence="2" id="KW-1185">Reference proteome</keyword>
<comment type="caution">
    <text evidence="1">The sequence shown here is derived from an EMBL/GenBank/DDBJ whole genome shotgun (WGS) entry which is preliminary data.</text>
</comment>
<reference evidence="1 2" key="1">
    <citation type="submission" date="2019-05" db="EMBL/GenBank/DDBJ databases">
        <title>Dyadobacter AR-3-8 sp. nov., isolated from arctic soil.</title>
        <authorList>
            <person name="Chaudhary D.K."/>
        </authorList>
    </citation>
    <scope>NUCLEOTIDE SEQUENCE [LARGE SCALE GENOMIC DNA]</scope>
    <source>
        <strain evidence="1 2">AR-3-8</strain>
    </source>
</reference>
<accession>A0A4U6D7M4</accession>
<dbReference type="EMBL" id="SZVO01000004">
    <property type="protein sequence ID" value="TKT92525.1"/>
    <property type="molecule type" value="Genomic_DNA"/>
</dbReference>
<evidence type="ECO:0000313" key="2">
    <source>
        <dbReference type="Proteomes" id="UP000304900"/>
    </source>
</evidence>
<name>A0A4U6D7M4_9BACT</name>
<gene>
    <name evidence="1" type="ORF">FDK13_11235</name>
</gene>
<dbReference type="RefSeq" id="WP_137340070.1">
    <property type="nucleotide sequence ID" value="NZ_BSQH01000014.1"/>
</dbReference>
<dbReference type="AlphaFoldDB" id="A0A4U6D7M4"/>